<keyword evidence="4" id="KW-1185">Reference proteome</keyword>
<organism evidence="3 4">
    <name type="scientific">Edaphosphingomonas haloaromaticamans</name>
    <dbReference type="NCBI Taxonomy" id="653954"/>
    <lineage>
        <taxon>Bacteria</taxon>
        <taxon>Pseudomonadati</taxon>
        <taxon>Pseudomonadota</taxon>
        <taxon>Alphaproteobacteria</taxon>
        <taxon>Sphingomonadales</taxon>
        <taxon>Rhizorhabdaceae</taxon>
        <taxon>Edaphosphingomonas</taxon>
    </lineage>
</organism>
<dbReference type="Pfam" id="PF13449">
    <property type="entry name" value="Phytase-like"/>
    <property type="match status" value="1"/>
</dbReference>
<comment type="caution">
    <text evidence="3">The sequence shown here is derived from an EMBL/GenBank/DDBJ whole genome shotgun (WGS) entry which is preliminary data.</text>
</comment>
<sequence length="323" mass="33945">MRKILILCAMLLAGGSVGTPAMNEGGAAIVAKAVPLNPRDPARTRIGGLAYLGGWVLTSADRRFGGISALAADGEDLIALGDRGGIFRISLRGNLPPAGRVIGMLPDGPAGRGRDSESLARGPGGAYWVGFEGANAIWRYDPGLGRATGHVAPAAMAEWPRNGGPEALVRLADGRFLVFSEEAKGRVAGSRAALMFAGDPVAGGRADRFDYVPPDGYVVTDAQALPDGRLIVLHRRFTLMDGVSAVISIVDLAAVRPGAVVRGREIARLASPMTVDNMEALAITRDARGAILWIASDDNFSSIQRTLLLRFRLDKETAPETGR</sequence>
<feature type="chain" id="PRO_5010283761" description="Phytase-like domain-containing protein" evidence="1">
    <location>
        <begin position="22"/>
        <end position="323"/>
    </location>
</feature>
<evidence type="ECO:0000313" key="3">
    <source>
        <dbReference type="EMBL" id="OHT21290.1"/>
    </source>
</evidence>
<accession>A0A1S1HL80</accession>
<dbReference type="AlphaFoldDB" id="A0A1S1HL80"/>
<keyword evidence="1" id="KW-0732">Signal</keyword>
<dbReference type="InterPro" id="IPR014567">
    <property type="entry name" value="UCP031900"/>
</dbReference>
<feature type="signal peptide" evidence="1">
    <location>
        <begin position="1"/>
        <end position="21"/>
    </location>
</feature>
<reference evidence="3 4" key="1">
    <citation type="submission" date="2016-09" db="EMBL/GenBank/DDBJ databases">
        <title>Metabolic pathway, cell adaptation mechanisms and a novel monoxygenase revealed through proteogenomic-transcription analysis of a Sphingomonas haloaromaticamans strain degrading the fungicide ortho-phenylphenol.</title>
        <authorList>
            <person name="Perruchon C."/>
            <person name="Papadopoulou E.S."/>
            <person name="Rousidou C."/>
            <person name="Vasileiadis S."/>
            <person name="Tanou G."/>
            <person name="Amoutzias G."/>
            <person name="Molassiotis A."/>
            <person name="Karpouzas D.G."/>
        </authorList>
    </citation>
    <scope>NUCLEOTIDE SEQUENCE [LARGE SCALE GENOMIC DNA]</scope>
    <source>
        <strain evidence="3 4">P3</strain>
    </source>
</reference>
<dbReference type="EMBL" id="MIPT01000001">
    <property type="protein sequence ID" value="OHT21290.1"/>
    <property type="molecule type" value="Genomic_DNA"/>
</dbReference>
<evidence type="ECO:0000259" key="2">
    <source>
        <dbReference type="Pfam" id="PF13449"/>
    </source>
</evidence>
<dbReference type="Proteomes" id="UP000179467">
    <property type="component" value="Unassembled WGS sequence"/>
</dbReference>
<proteinExistence type="predicted"/>
<evidence type="ECO:0000256" key="1">
    <source>
        <dbReference type="SAM" id="SignalP"/>
    </source>
</evidence>
<dbReference type="RefSeq" id="WP_070934472.1">
    <property type="nucleotide sequence ID" value="NZ_MIPT01000001.1"/>
</dbReference>
<protein>
    <recommendedName>
        <fullName evidence="2">Phytase-like domain-containing protein</fullName>
    </recommendedName>
</protein>
<dbReference type="InterPro" id="IPR027372">
    <property type="entry name" value="Phytase-like_dom"/>
</dbReference>
<dbReference type="OrthoDB" id="9798693at2"/>
<feature type="domain" description="Phytase-like" evidence="2">
    <location>
        <begin position="63"/>
        <end position="300"/>
    </location>
</feature>
<gene>
    <name evidence="3" type="ORF">BHE75_03296</name>
</gene>
<dbReference type="SUPFAM" id="SSF63829">
    <property type="entry name" value="Calcium-dependent phosphotriesterase"/>
    <property type="match status" value="1"/>
</dbReference>
<evidence type="ECO:0000313" key="4">
    <source>
        <dbReference type="Proteomes" id="UP000179467"/>
    </source>
</evidence>
<name>A0A1S1HL80_9SPHN</name>
<dbReference type="PIRSF" id="PIRSF031900">
    <property type="entry name" value="UCP031900"/>
    <property type="match status" value="1"/>
</dbReference>